<sequence length="171" mass="18488">MRDLIKINVPFRDKECRLKAGDLIEMSGKIYCGRDAVLPYVVELAKKGELSEHGIELDGAVIFHTAVSCAGIAPTTTSKPEIEGSMIPLSEKGAMFHLGKGRLLPETIEGLKKNGAYFLITPPVSALLTASMSECRAVLHPEFGMEAFYEITVKDFPAIVAVADGESVFSN</sequence>
<dbReference type="SUPFAM" id="SSF117457">
    <property type="entry name" value="FumA C-terminal domain-like"/>
    <property type="match status" value="1"/>
</dbReference>
<evidence type="ECO:0000256" key="2">
    <source>
        <dbReference type="ARBA" id="ARBA00023239"/>
    </source>
</evidence>
<dbReference type="PANTHER" id="PTHR43351:SF2">
    <property type="entry name" value="L(+)-TARTRATE DEHYDRATASE SUBUNIT BETA-RELATED"/>
    <property type="match status" value="1"/>
</dbReference>
<dbReference type="PANTHER" id="PTHR43351">
    <property type="entry name" value="L(+)-TARTRATE DEHYDRATASE SUBUNIT BETA"/>
    <property type="match status" value="1"/>
</dbReference>
<dbReference type="InterPro" id="IPR004647">
    <property type="entry name" value="Fe-S_hydro-lyase_TtdB-typ_cat"/>
</dbReference>
<dbReference type="GeneID" id="93152395"/>
<feature type="domain" description="Fe-S hydro-lyase tartrate dehydratase beta-type catalytic" evidence="3">
    <location>
        <begin position="14"/>
        <end position="170"/>
    </location>
</feature>
<protein>
    <submittedName>
        <fullName evidence="4">Fumarate hydratase</fullName>
    </submittedName>
</protein>
<organism evidence="4 5">
    <name type="scientific">Hungatella hathewayi</name>
    <dbReference type="NCBI Taxonomy" id="154046"/>
    <lineage>
        <taxon>Bacteria</taxon>
        <taxon>Bacillati</taxon>
        <taxon>Bacillota</taxon>
        <taxon>Clostridia</taxon>
        <taxon>Lachnospirales</taxon>
        <taxon>Lachnospiraceae</taxon>
        <taxon>Hungatella</taxon>
    </lineage>
</organism>
<dbReference type="EMBL" id="BQNJ01000001">
    <property type="protein sequence ID" value="GKH01567.1"/>
    <property type="molecule type" value="Genomic_DNA"/>
</dbReference>
<evidence type="ECO:0000313" key="5">
    <source>
        <dbReference type="Proteomes" id="UP001055091"/>
    </source>
</evidence>
<reference evidence="4" key="1">
    <citation type="submission" date="2022-01" db="EMBL/GenBank/DDBJ databases">
        <title>Novel bile acid biosynthetic pathways are enriched in the microbiome of centenarians.</title>
        <authorList>
            <person name="Sato Y."/>
            <person name="Atarashi K."/>
            <person name="Plichta R.D."/>
            <person name="Arai Y."/>
            <person name="Sasajima S."/>
            <person name="Kearney M.S."/>
            <person name="Suda W."/>
            <person name="Takeshita K."/>
            <person name="Sasaki T."/>
            <person name="Okamoto S."/>
            <person name="Skelly N.A."/>
            <person name="Okamura Y."/>
            <person name="Vlamakis H."/>
            <person name="Li Y."/>
            <person name="Tanoue T."/>
            <person name="Takei H."/>
            <person name="Nittono H."/>
            <person name="Narushima S."/>
            <person name="Irie J."/>
            <person name="Itoh H."/>
            <person name="Moriya K."/>
            <person name="Sugiura Y."/>
            <person name="Suematsu M."/>
            <person name="Moritoki N."/>
            <person name="Shibata S."/>
            <person name="Littman R.D."/>
            <person name="Fischbach A.M."/>
            <person name="Uwamino Y."/>
            <person name="Inoue T."/>
            <person name="Honda A."/>
            <person name="Hattori M."/>
            <person name="Murai T."/>
            <person name="Xavier J.R."/>
            <person name="Hirose N."/>
            <person name="Honda K."/>
        </authorList>
    </citation>
    <scope>NUCLEOTIDE SEQUENCE</scope>
    <source>
        <strain evidence="4">CE91-St55</strain>
    </source>
</reference>
<proteinExistence type="inferred from homology"/>
<comment type="similarity">
    <text evidence="1">Belongs to the class-I fumarase family.</text>
</comment>
<evidence type="ECO:0000259" key="3">
    <source>
        <dbReference type="Pfam" id="PF05683"/>
    </source>
</evidence>
<accession>A0AA37NKR7</accession>
<dbReference type="AlphaFoldDB" id="A0AA37NKR7"/>
<gene>
    <name evidence="4" type="ORF">CE91St55_35480</name>
</gene>
<dbReference type="RefSeq" id="WP_006774373.1">
    <property type="nucleotide sequence ID" value="NZ_BQNJ01000001.1"/>
</dbReference>
<dbReference type="Pfam" id="PF05683">
    <property type="entry name" value="Fumerase_C"/>
    <property type="match status" value="1"/>
</dbReference>
<dbReference type="Gene3D" id="3.20.130.10">
    <property type="entry name" value="Fe-S hydro-lyase, tartrate dehydratase beta-type, catalytic domain"/>
    <property type="match status" value="1"/>
</dbReference>
<evidence type="ECO:0000313" key="4">
    <source>
        <dbReference type="EMBL" id="GKH01567.1"/>
    </source>
</evidence>
<dbReference type="Proteomes" id="UP001055091">
    <property type="component" value="Unassembled WGS sequence"/>
</dbReference>
<evidence type="ECO:0000256" key="1">
    <source>
        <dbReference type="ARBA" id="ARBA00008876"/>
    </source>
</evidence>
<keyword evidence="2" id="KW-0456">Lyase</keyword>
<name>A0AA37NKR7_9FIRM</name>
<dbReference type="GO" id="GO:0016836">
    <property type="term" value="F:hydro-lyase activity"/>
    <property type="evidence" value="ECO:0007669"/>
    <property type="project" value="InterPro"/>
</dbReference>
<comment type="caution">
    <text evidence="4">The sequence shown here is derived from an EMBL/GenBank/DDBJ whole genome shotgun (WGS) entry which is preliminary data.</text>
</comment>
<dbReference type="InterPro" id="IPR036660">
    <property type="entry name" value="Fe-S_hydroAse_TtdB_cat_sf"/>
</dbReference>